<organism evidence="3 4">
    <name type="scientific">Batillaria attramentaria</name>
    <dbReference type="NCBI Taxonomy" id="370345"/>
    <lineage>
        <taxon>Eukaryota</taxon>
        <taxon>Metazoa</taxon>
        <taxon>Spiralia</taxon>
        <taxon>Lophotrochozoa</taxon>
        <taxon>Mollusca</taxon>
        <taxon>Gastropoda</taxon>
        <taxon>Caenogastropoda</taxon>
        <taxon>Sorbeoconcha</taxon>
        <taxon>Cerithioidea</taxon>
        <taxon>Batillariidae</taxon>
        <taxon>Batillaria</taxon>
    </lineage>
</organism>
<protein>
    <submittedName>
        <fullName evidence="3">Uncharacterized protein</fullName>
    </submittedName>
</protein>
<sequence>MDISFTLDLPPVPDCFSKLLVSETETSSLPSQPWREAERLRELKDIMLQALAKESVPDTQVMVNGKEEGGADAVDDMEEEREGGDQNHMDAGAASPFTRLNSALCKLKREMVDLRHMDMSLFCQLLSLNEAIQDFKMTINDRYSEYTGSEYTCSEYAGSEYSFGGMGSRAGSFSSLNEESDWQHDFRSEDPNSPLSPGEGGDETGNANVDITASTSSLLQQITALTERAEADFSV</sequence>
<feature type="compositionally biased region" description="Basic and acidic residues" evidence="2">
    <location>
        <begin position="181"/>
        <end position="190"/>
    </location>
</feature>
<dbReference type="PANTHER" id="PTHR46949:SF1">
    <property type="entry name" value="AT07979P2"/>
    <property type="match status" value="1"/>
</dbReference>
<evidence type="ECO:0000313" key="4">
    <source>
        <dbReference type="Proteomes" id="UP001519460"/>
    </source>
</evidence>
<evidence type="ECO:0000256" key="2">
    <source>
        <dbReference type="SAM" id="MobiDB-lite"/>
    </source>
</evidence>
<comment type="similarity">
    <text evidence="1">Belongs to the FAM89 family.</text>
</comment>
<feature type="region of interest" description="Disordered" evidence="2">
    <location>
        <begin position="174"/>
        <end position="210"/>
    </location>
</feature>
<dbReference type="InterPro" id="IPR039499">
    <property type="entry name" value="LURA1/LRA25"/>
</dbReference>
<dbReference type="PANTHER" id="PTHR46949">
    <property type="entry name" value="LEUCINE REPEAT ADAPTER PROTEIN 25"/>
    <property type="match status" value="1"/>
</dbReference>
<dbReference type="EMBL" id="JACVVK020000013">
    <property type="protein sequence ID" value="KAK7504968.1"/>
    <property type="molecule type" value="Genomic_DNA"/>
</dbReference>
<comment type="caution">
    <text evidence="3">The sequence shown here is derived from an EMBL/GenBank/DDBJ whole genome shotgun (WGS) entry which is preliminary data.</text>
</comment>
<dbReference type="Pfam" id="PF14854">
    <property type="entry name" value="LURAP"/>
    <property type="match status" value="1"/>
</dbReference>
<dbReference type="AlphaFoldDB" id="A0ABD0LZT3"/>
<dbReference type="Proteomes" id="UP001519460">
    <property type="component" value="Unassembled WGS sequence"/>
</dbReference>
<proteinExistence type="inferred from homology"/>
<gene>
    <name evidence="3" type="ORF">BaRGS_00003996</name>
</gene>
<name>A0ABD0LZT3_9CAEN</name>
<accession>A0ABD0LZT3</accession>
<keyword evidence="4" id="KW-1185">Reference proteome</keyword>
<reference evidence="3 4" key="1">
    <citation type="journal article" date="2023" name="Sci. Data">
        <title>Genome assembly of the Korean intertidal mud-creeper Batillaria attramentaria.</title>
        <authorList>
            <person name="Patra A.K."/>
            <person name="Ho P.T."/>
            <person name="Jun S."/>
            <person name="Lee S.J."/>
            <person name="Kim Y."/>
            <person name="Won Y.J."/>
        </authorList>
    </citation>
    <scope>NUCLEOTIDE SEQUENCE [LARGE SCALE GENOMIC DNA]</scope>
    <source>
        <strain evidence="3">Wonlab-2016</strain>
    </source>
</reference>
<evidence type="ECO:0000256" key="1">
    <source>
        <dbReference type="ARBA" id="ARBA00038125"/>
    </source>
</evidence>
<evidence type="ECO:0000313" key="3">
    <source>
        <dbReference type="EMBL" id="KAK7504968.1"/>
    </source>
</evidence>